<protein>
    <submittedName>
        <fullName evidence="2">Transposase</fullName>
    </submittedName>
</protein>
<dbReference type="KEGG" id="msj:MSSAC_0915"/>
<evidence type="ECO:0000259" key="1">
    <source>
        <dbReference type="Pfam" id="PF01610"/>
    </source>
</evidence>
<dbReference type="PANTHER" id="PTHR33498:SF1">
    <property type="entry name" value="TRANSPOSASE FOR INSERTION SEQUENCE ELEMENT IS1557"/>
    <property type="match status" value="1"/>
</dbReference>
<dbReference type="PANTHER" id="PTHR33498">
    <property type="entry name" value="TRANSPOSASE FOR INSERTION SEQUENCE ELEMENT IS1557"/>
    <property type="match status" value="1"/>
</dbReference>
<dbReference type="HOGENOM" id="CLU_041900_12_1_2"/>
<proteinExistence type="predicted"/>
<evidence type="ECO:0000313" key="3">
    <source>
        <dbReference type="Proteomes" id="UP000033123"/>
    </source>
</evidence>
<dbReference type="Proteomes" id="UP000033123">
    <property type="component" value="Chromosome"/>
</dbReference>
<accession>A0A0E3PKF2</accession>
<organism evidence="2 3">
    <name type="scientific">Methanosarcina siciliae C2J</name>
    <dbReference type="NCBI Taxonomy" id="1434118"/>
    <lineage>
        <taxon>Archaea</taxon>
        <taxon>Methanobacteriati</taxon>
        <taxon>Methanobacteriota</taxon>
        <taxon>Stenosarchaea group</taxon>
        <taxon>Methanomicrobia</taxon>
        <taxon>Methanosarcinales</taxon>
        <taxon>Methanosarcinaceae</taxon>
        <taxon>Methanosarcina</taxon>
    </lineage>
</organism>
<dbReference type="STRING" id="1434118.MSSAC_0915"/>
<evidence type="ECO:0000313" key="2">
    <source>
        <dbReference type="EMBL" id="AKB35505.1"/>
    </source>
</evidence>
<gene>
    <name evidence="2" type="ORF">MSSAC_0915</name>
</gene>
<dbReference type="AlphaFoldDB" id="A0A0E3PKF2"/>
<dbReference type="EMBL" id="CP009508">
    <property type="protein sequence ID" value="AKB35505.1"/>
    <property type="molecule type" value="Genomic_DNA"/>
</dbReference>
<sequence length="53" mass="6185">MNYFDSKITNGILEGINSIVQLQNRNARGFKSIQYFINMIYLKLGELKFELPT</sequence>
<reference evidence="2 3" key="1">
    <citation type="submission" date="2014-07" db="EMBL/GenBank/DDBJ databases">
        <title>Methanogenic archaea and the global carbon cycle.</title>
        <authorList>
            <person name="Henriksen J.R."/>
            <person name="Luke J."/>
            <person name="Reinhart S."/>
            <person name="Benedict M.N."/>
            <person name="Youngblut N.D."/>
            <person name="Metcalf M.E."/>
            <person name="Whitaker R.J."/>
            <person name="Metcalf W.W."/>
        </authorList>
    </citation>
    <scope>NUCLEOTIDE SEQUENCE [LARGE SCALE GENOMIC DNA]</scope>
    <source>
        <strain evidence="2 3">C2J</strain>
    </source>
</reference>
<feature type="domain" description="Transposase IS204/IS1001/IS1096/IS1165 DDE" evidence="1">
    <location>
        <begin position="1"/>
        <end position="40"/>
    </location>
</feature>
<dbReference type="PATRIC" id="fig|1434118.4.peg.1168"/>
<dbReference type="InterPro" id="IPR002560">
    <property type="entry name" value="Transposase_DDE"/>
</dbReference>
<dbReference type="InterPro" id="IPR047951">
    <property type="entry name" value="Transpos_ISL3"/>
</dbReference>
<name>A0A0E3PKF2_9EURY</name>
<dbReference type="Pfam" id="PF01610">
    <property type="entry name" value="DDE_Tnp_ISL3"/>
    <property type="match status" value="1"/>
</dbReference>